<dbReference type="EC" id="2.7.7.-" evidence="8"/>
<keyword evidence="8" id="KW-0464">Manganese</keyword>
<comment type="similarity">
    <text evidence="1 8">Belongs to the SELO family.</text>
</comment>
<evidence type="ECO:0000256" key="3">
    <source>
        <dbReference type="ARBA" id="ARBA00022695"/>
    </source>
</evidence>
<dbReference type="PANTHER" id="PTHR32057">
    <property type="entry name" value="PROTEIN ADENYLYLTRANSFERASE SELO, MITOCHONDRIAL"/>
    <property type="match status" value="1"/>
</dbReference>
<keyword evidence="6 8" id="KW-0067">ATP-binding</keyword>
<evidence type="ECO:0000256" key="8">
    <source>
        <dbReference type="HAMAP-Rule" id="MF_00692"/>
    </source>
</evidence>
<evidence type="ECO:0000313" key="11">
    <source>
        <dbReference type="Proteomes" id="UP001069802"/>
    </source>
</evidence>
<keyword evidence="4 8" id="KW-0479">Metal-binding</keyword>
<dbReference type="EC" id="2.7.7.108" evidence="8"/>
<accession>A0ABT4LFF2</accession>
<comment type="catalytic activity">
    <reaction evidence="8">
        <text>L-seryl-[protein] + UTP = O-(5'-uridylyl)-L-seryl-[protein] + diphosphate</text>
        <dbReference type="Rhea" id="RHEA:64604"/>
        <dbReference type="Rhea" id="RHEA-COMP:9863"/>
        <dbReference type="Rhea" id="RHEA-COMP:16635"/>
        <dbReference type="ChEBI" id="CHEBI:29999"/>
        <dbReference type="ChEBI" id="CHEBI:33019"/>
        <dbReference type="ChEBI" id="CHEBI:46398"/>
        <dbReference type="ChEBI" id="CHEBI:156051"/>
    </reaction>
</comment>
<feature type="binding site" evidence="8">
    <location>
        <position position="281"/>
    </location>
    <ligand>
        <name>ATP</name>
        <dbReference type="ChEBI" id="CHEBI:30616"/>
    </ligand>
</feature>
<gene>
    <name evidence="8" type="primary">ydiU</name>
    <name evidence="8" type="synonym">selO</name>
    <name evidence="10" type="ORF">O4H49_03540</name>
</gene>
<keyword evidence="11" id="KW-1185">Reference proteome</keyword>
<evidence type="ECO:0000256" key="7">
    <source>
        <dbReference type="ARBA" id="ARBA00022842"/>
    </source>
</evidence>
<feature type="binding site" evidence="8">
    <location>
        <position position="97"/>
    </location>
    <ligand>
        <name>ATP</name>
        <dbReference type="ChEBI" id="CHEBI:30616"/>
    </ligand>
</feature>
<dbReference type="PANTHER" id="PTHR32057:SF14">
    <property type="entry name" value="PROTEIN ADENYLYLTRANSFERASE SELO, MITOCHONDRIAL"/>
    <property type="match status" value="1"/>
</dbReference>
<evidence type="ECO:0000313" key="10">
    <source>
        <dbReference type="EMBL" id="MCZ4279836.1"/>
    </source>
</evidence>
<feature type="binding site" evidence="8">
    <location>
        <position position="281"/>
    </location>
    <ligand>
        <name>Mg(2+)</name>
        <dbReference type="ChEBI" id="CHEBI:18420"/>
    </ligand>
</feature>
<reference evidence="10" key="1">
    <citation type="submission" date="2022-12" db="EMBL/GenBank/DDBJ databases">
        <title>Bacterial isolates from different developmental stages of Nematostella vectensis.</title>
        <authorList>
            <person name="Fraune S."/>
        </authorList>
    </citation>
    <scope>NUCLEOTIDE SEQUENCE</scope>
    <source>
        <strain evidence="10">G21630-S1</strain>
    </source>
</reference>
<comment type="catalytic activity">
    <reaction evidence="8">
        <text>L-threonyl-[protein] + ATP = 3-O-(5'-adenylyl)-L-threonyl-[protein] + diphosphate</text>
        <dbReference type="Rhea" id="RHEA:54292"/>
        <dbReference type="Rhea" id="RHEA-COMP:11060"/>
        <dbReference type="Rhea" id="RHEA-COMP:13847"/>
        <dbReference type="ChEBI" id="CHEBI:30013"/>
        <dbReference type="ChEBI" id="CHEBI:30616"/>
        <dbReference type="ChEBI" id="CHEBI:33019"/>
        <dbReference type="ChEBI" id="CHEBI:138113"/>
        <dbReference type="EC" id="2.7.7.108"/>
    </reaction>
</comment>
<evidence type="ECO:0000256" key="2">
    <source>
        <dbReference type="ARBA" id="ARBA00022679"/>
    </source>
</evidence>
<protein>
    <recommendedName>
        <fullName evidence="8">Protein nucleotidyltransferase YdiU</fullName>
        <ecNumber evidence="8">2.7.7.-</ecNumber>
    </recommendedName>
    <alternativeName>
        <fullName evidence="8">Protein adenylyltransferase YdiU</fullName>
        <ecNumber evidence="8">2.7.7.108</ecNumber>
    </alternativeName>
    <alternativeName>
        <fullName evidence="8">Protein uridylyltransferase YdiU</fullName>
        <ecNumber evidence="8">2.7.7.-</ecNumber>
    </alternativeName>
</protein>
<organism evidence="10 11">
    <name type="scientific">Kiloniella laminariae</name>
    <dbReference type="NCBI Taxonomy" id="454162"/>
    <lineage>
        <taxon>Bacteria</taxon>
        <taxon>Pseudomonadati</taxon>
        <taxon>Pseudomonadota</taxon>
        <taxon>Alphaproteobacteria</taxon>
        <taxon>Rhodospirillales</taxon>
        <taxon>Kiloniellaceae</taxon>
        <taxon>Kiloniella</taxon>
    </lineage>
</organism>
<evidence type="ECO:0000256" key="9">
    <source>
        <dbReference type="SAM" id="MobiDB-lite"/>
    </source>
</evidence>
<name>A0ABT4LFF2_9PROT</name>
<feature type="region of interest" description="Disordered" evidence="9">
    <location>
        <begin position="411"/>
        <end position="449"/>
    </location>
</feature>
<dbReference type="NCBIfam" id="NF000658">
    <property type="entry name" value="PRK00029.1"/>
    <property type="match status" value="1"/>
</dbReference>
<feature type="binding site" evidence="8">
    <location>
        <position position="130"/>
    </location>
    <ligand>
        <name>ATP</name>
        <dbReference type="ChEBI" id="CHEBI:30616"/>
    </ligand>
</feature>
<evidence type="ECO:0000256" key="4">
    <source>
        <dbReference type="ARBA" id="ARBA00022723"/>
    </source>
</evidence>
<comment type="catalytic activity">
    <reaction evidence="8">
        <text>L-tyrosyl-[protein] + UTP = O-(5'-uridylyl)-L-tyrosyl-[protein] + diphosphate</text>
        <dbReference type="Rhea" id="RHEA:83887"/>
        <dbReference type="Rhea" id="RHEA-COMP:10136"/>
        <dbReference type="Rhea" id="RHEA-COMP:20238"/>
        <dbReference type="ChEBI" id="CHEBI:33019"/>
        <dbReference type="ChEBI" id="CHEBI:46398"/>
        <dbReference type="ChEBI" id="CHEBI:46858"/>
        <dbReference type="ChEBI" id="CHEBI:90602"/>
    </reaction>
</comment>
<keyword evidence="2 8" id="KW-0808">Transferase</keyword>
<feature type="active site" description="Proton acceptor" evidence="8">
    <location>
        <position position="271"/>
    </location>
</feature>
<sequence>MTSKKPAPRLQIPFDNSFARLHEVFYTKLNPQPVSAPALIKVNENLADLLGISAEALASDEGIAALAGNAIPEGAEPLAAVYAGHQFGGWSPRLGDGRAILLGEVIGKDGIRRDIQLKGSGRTPYSRNGDGRAALGPVLREYLVSEAMATLGIPTTRALAAVTTGDPVFRETTLPGAILTRVAQSHIRVGTFQYHYSRQDVGALQILLDHVIERHYPELKSLGQSATQTTPGTHPATHPAIALIWAVAARQAELVARWMQVGFIHGVMNTDNMSVAGETIDFGPCAFIDRFDPATVFSSIDEGGRYAWSNQPAIAHWNLSRLAQSLVPLLPADAEGNIDVAEIQEAVNSFEPAFQKAFYEGFGRKLGLLTPQEGDSAFVETTLELLDNQEVDFTLFFRHLTRCAAALTAPADTAPAGPASKGTPAKKPAANKAAEDRTTEDKTGATASSNAESDLAALFAAPTALSDPASGWLTLWHKRLSQEASSPAERLKIMQRLNPVFIPRNHRVEEMISAAQSGDFAPFEKLLAILSRPYEEQPENANFETPPTDNRPYRTFCGT</sequence>
<feature type="binding site" evidence="8">
    <location>
        <position position="95"/>
    </location>
    <ligand>
        <name>ATP</name>
        <dbReference type="ChEBI" id="CHEBI:30616"/>
    </ligand>
</feature>
<comment type="catalytic activity">
    <reaction evidence="8">
        <text>L-histidyl-[protein] + UTP = N(tele)-(5'-uridylyl)-L-histidyl-[protein] + diphosphate</text>
        <dbReference type="Rhea" id="RHEA:83891"/>
        <dbReference type="Rhea" id="RHEA-COMP:9745"/>
        <dbReference type="Rhea" id="RHEA-COMP:20239"/>
        <dbReference type="ChEBI" id="CHEBI:29979"/>
        <dbReference type="ChEBI" id="CHEBI:33019"/>
        <dbReference type="ChEBI" id="CHEBI:46398"/>
        <dbReference type="ChEBI" id="CHEBI:233474"/>
    </reaction>
</comment>
<proteinExistence type="inferred from homology"/>
<feature type="binding site" evidence="8">
    <location>
        <position position="98"/>
    </location>
    <ligand>
        <name>ATP</name>
        <dbReference type="ChEBI" id="CHEBI:30616"/>
    </ligand>
</feature>
<evidence type="ECO:0000256" key="6">
    <source>
        <dbReference type="ARBA" id="ARBA00022840"/>
    </source>
</evidence>
<feature type="binding site" evidence="8">
    <location>
        <position position="188"/>
    </location>
    <ligand>
        <name>ATP</name>
        <dbReference type="ChEBI" id="CHEBI:30616"/>
    </ligand>
</feature>
<dbReference type="Proteomes" id="UP001069802">
    <property type="component" value="Unassembled WGS sequence"/>
</dbReference>
<keyword evidence="7 8" id="KW-0460">Magnesium</keyword>
<comment type="cofactor">
    <cofactor evidence="8">
        <name>Mg(2+)</name>
        <dbReference type="ChEBI" id="CHEBI:18420"/>
    </cofactor>
    <cofactor evidence="8">
        <name>Mn(2+)</name>
        <dbReference type="ChEBI" id="CHEBI:29035"/>
    </cofactor>
</comment>
<dbReference type="InterPro" id="IPR003846">
    <property type="entry name" value="SelO"/>
</dbReference>
<comment type="catalytic activity">
    <reaction evidence="8">
        <text>L-tyrosyl-[protein] + ATP = O-(5'-adenylyl)-L-tyrosyl-[protein] + diphosphate</text>
        <dbReference type="Rhea" id="RHEA:54288"/>
        <dbReference type="Rhea" id="RHEA-COMP:10136"/>
        <dbReference type="Rhea" id="RHEA-COMP:13846"/>
        <dbReference type="ChEBI" id="CHEBI:30616"/>
        <dbReference type="ChEBI" id="CHEBI:33019"/>
        <dbReference type="ChEBI" id="CHEBI:46858"/>
        <dbReference type="ChEBI" id="CHEBI:83624"/>
        <dbReference type="EC" id="2.7.7.108"/>
    </reaction>
</comment>
<keyword evidence="5 8" id="KW-0547">Nucleotide-binding</keyword>
<dbReference type="RefSeq" id="WP_269422033.1">
    <property type="nucleotide sequence ID" value="NZ_JAPWGY010000001.1"/>
</dbReference>
<evidence type="ECO:0000256" key="1">
    <source>
        <dbReference type="ARBA" id="ARBA00009747"/>
    </source>
</evidence>
<feature type="binding site" evidence="8">
    <location>
        <position position="131"/>
    </location>
    <ligand>
        <name>ATP</name>
        <dbReference type="ChEBI" id="CHEBI:30616"/>
    </ligand>
</feature>
<dbReference type="Pfam" id="PF02696">
    <property type="entry name" value="SelO"/>
    <property type="match status" value="1"/>
</dbReference>
<comment type="function">
    <text evidence="8">Nucleotidyltransferase involved in the post-translational modification of proteins. It can catalyze the addition of adenosine monophosphate (AMP) or uridine monophosphate (UMP) to a protein, resulting in modifications known as AMPylation and UMPylation.</text>
</comment>
<evidence type="ECO:0000256" key="5">
    <source>
        <dbReference type="ARBA" id="ARBA00022741"/>
    </source>
</evidence>
<feature type="compositionally biased region" description="Low complexity" evidence="9">
    <location>
        <begin position="411"/>
        <end position="432"/>
    </location>
</feature>
<comment type="catalytic activity">
    <reaction evidence="8">
        <text>L-seryl-[protein] + ATP = 3-O-(5'-adenylyl)-L-seryl-[protein] + diphosphate</text>
        <dbReference type="Rhea" id="RHEA:58120"/>
        <dbReference type="Rhea" id="RHEA-COMP:9863"/>
        <dbReference type="Rhea" id="RHEA-COMP:15073"/>
        <dbReference type="ChEBI" id="CHEBI:29999"/>
        <dbReference type="ChEBI" id="CHEBI:30616"/>
        <dbReference type="ChEBI" id="CHEBI:33019"/>
        <dbReference type="ChEBI" id="CHEBI:142516"/>
        <dbReference type="EC" id="2.7.7.108"/>
    </reaction>
</comment>
<feature type="binding site" evidence="8">
    <location>
        <position position="118"/>
    </location>
    <ligand>
        <name>ATP</name>
        <dbReference type="ChEBI" id="CHEBI:30616"/>
    </ligand>
</feature>
<dbReference type="EMBL" id="JAPWGY010000001">
    <property type="protein sequence ID" value="MCZ4279836.1"/>
    <property type="molecule type" value="Genomic_DNA"/>
</dbReference>
<comment type="caution">
    <text evidence="10">The sequence shown here is derived from an EMBL/GenBank/DDBJ whole genome shotgun (WGS) entry which is preliminary data.</text>
</comment>
<feature type="binding site" evidence="8">
    <location>
        <position position="272"/>
    </location>
    <ligand>
        <name>Mg(2+)</name>
        <dbReference type="ChEBI" id="CHEBI:18420"/>
    </ligand>
</feature>
<keyword evidence="3 8" id="KW-0548">Nucleotidyltransferase</keyword>
<feature type="binding site" evidence="8">
    <location>
        <position position="181"/>
    </location>
    <ligand>
        <name>ATP</name>
        <dbReference type="ChEBI" id="CHEBI:30616"/>
    </ligand>
</feature>
<dbReference type="HAMAP" id="MF_00692">
    <property type="entry name" value="SelO"/>
    <property type="match status" value="1"/>
</dbReference>
<feature type="compositionally biased region" description="Basic and acidic residues" evidence="9">
    <location>
        <begin position="433"/>
        <end position="443"/>
    </location>
</feature>